<name>A0AAE1C1G6_PETCI</name>
<sequence>MYMHGCKVTSSISLLDRKAVLESTTWSMLAYPVTTDLVTKVRQYRAVAVWHFQDQNHMGMISAILSEVIDNNEIPHTGPVSPVEDKEVLHMEGRIIWIYADFGIIKSRNKENEPVFLYFKKSLLYINGELWNDDVSLHEISAKQQCKVTAKSIPEKDLFGFPISMKATLAWFGVKPRNVQHESFDIKAQESKSPVVNVTCMVKESTAENIDPFSVLHAAHGVIIGIVLMTDDDQGLILSNRNIVAFACKRFYINGEKFRHNYSSLSAYCSGRQVNVRAMVVPQQKAKVIFGCKVICEAICVWIGEEPNNLKNLETEYSKQQLKETATHNPEKFPPTPGYFYMLGKIIKVSDKMGILSCPTPEGYVNVTFNGNSFFKNGTRLPSGNKLDKNFSLLDYSCLVYPVTPQKYYGQTVSFSAIAVWKSIDCHKKSGELLELLASEIHKLCKDISNEKLSKTAPDLSLAEMSTAIQEIERDKLRNGTTPTLTSRDVMSWMTEEAKEIVKEPGNSSSTKESEIDQEILDQIPTGNTKNQENLVEPTQEFYGKHMTAYVIQKCEDGGIAQWNSHQLMGYVHIKFSCRIMNVDLRPMSKNFKVTNVQNRSCNFFVRPIPHRTICGYTVSLQATCGWIGKKPANIPKPGTQELANLSLNEVHVMPLYDLPHVNYEELPSYLREVQELPLVPATQNIKLNQNVHTNSNHNVVVTSPPVTPSTTESSSCDGIWAQRNKREGHHLGTITEVFASMGQLKGEDGKQHFFTKDLCYLYGVVLRNVELWHVLVQGDKVLYTTYESKPGSSKVDCVWLGAVKVDGVQKTALLIHEWCKKNHIPDGAREILINQLDVS</sequence>
<dbReference type="EMBL" id="JAWQEG010005204">
    <property type="protein sequence ID" value="KAK3858820.1"/>
    <property type="molecule type" value="Genomic_DNA"/>
</dbReference>
<evidence type="ECO:0000313" key="1">
    <source>
        <dbReference type="EMBL" id="KAK3858820.1"/>
    </source>
</evidence>
<protein>
    <submittedName>
        <fullName evidence="1">Uncharacterized protein</fullName>
    </submittedName>
</protein>
<organism evidence="1 2">
    <name type="scientific">Petrolisthes cinctipes</name>
    <name type="common">Flat porcelain crab</name>
    <dbReference type="NCBI Taxonomy" id="88211"/>
    <lineage>
        <taxon>Eukaryota</taxon>
        <taxon>Metazoa</taxon>
        <taxon>Ecdysozoa</taxon>
        <taxon>Arthropoda</taxon>
        <taxon>Crustacea</taxon>
        <taxon>Multicrustacea</taxon>
        <taxon>Malacostraca</taxon>
        <taxon>Eumalacostraca</taxon>
        <taxon>Eucarida</taxon>
        <taxon>Decapoda</taxon>
        <taxon>Pleocyemata</taxon>
        <taxon>Anomura</taxon>
        <taxon>Galatheoidea</taxon>
        <taxon>Porcellanidae</taxon>
        <taxon>Petrolisthes</taxon>
    </lineage>
</organism>
<reference evidence="1" key="1">
    <citation type="submission" date="2023-10" db="EMBL/GenBank/DDBJ databases">
        <title>Genome assemblies of two species of porcelain crab, Petrolisthes cinctipes and Petrolisthes manimaculis (Anomura: Porcellanidae).</title>
        <authorList>
            <person name="Angst P."/>
        </authorList>
    </citation>
    <scope>NUCLEOTIDE SEQUENCE</scope>
    <source>
        <strain evidence="1">PB745_01</strain>
        <tissue evidence="1">Gill</tissue>
    </source>
</reference>
<dbReference type="Proteomes" id="UP001286313">
    <property type="component" value="Unassembled WGS sequence"/>
</dbReference>
<evidence type="ECO:0000313" key="2">
    <source>
        <dbReference type="Proteomes" id="UP001286313"/>
    </source>
</evidence>
<proteinExistence type="predicted"/>
<dbReference type="AlphaFoldDB" id="A0AAE1C1G6"/>
<accession>A0AAE1C1G6</accession>
<keyword evidence="2" id="KW-1185">Reference proteome</keyword>
<comment type="caution">
    <text evidence="1">The sequence shown here is derived from an EMBL/GenBank/DDBJ whole genome shotgun (WGS) entry which is preliminary data.</text>
</comment>
<gene>
    <name evidence="1" type="ORF">Pcinc_035015</name>
</gene>